<dbReference type="KEGG" id="mcos:GM418_23915"/>
<evidence type="ECO:0000256" key="4">
    <source>
        <dbReference type="ARBA" id="ARBA00023004"/>
    </source>
</evidence>
<keyword evidence="4" id="KW-0408">Iron</keyword>
<keyword evidence="7" id="KW-1185">Reference proteome</keyword>
<dbReference type="PANTHER" id="PTHR36438:SF1">
    <property type="entry name" value="IRON-SULFUR CLUSTER REPAIR PROTEIN YTFE"/>
    <property type="match status" value="1"/>
</dbReference>
<name>A0A6I6JU20_9BACT</name>
<dbReference type="PANTHER" id="PTHR36438">
    <property type="entry name" value="IRON-SULFUR CLUSTER REPAIR PROTEIN YTFE"/>
    <property type="match status" value="1"/>
</dbReference>
<dbReference type="GO" id="GO:0046872">
    <property type="term" value="F:metal ion binding"/>
    <property type="evidence" value="ECO:0007669"/>
    <property type="project" value="UniProtKB-KW"/>
</dbReference>
<dbReference type="Proteomes" id="UP000428260">
    <property type="component" value="Chromosome"/>
</dbReference>
<dbReference type="InterPro" id="IPR019903">
    <property type="entry name" value="RIC_family"/>
</dbReference>
<evidence type="ECO:0000313" key="6">
    <source>
        <dbReference type="EMBL" id="QGY46595.1"/>
    </source>
</evidence>
<evidence type="ECO:0000259" key="5">
    <source>
        <dbReference type="Pfam" id="PF01814"/>
    </source>
</evidence>
<reference evidence="6 7" key="1">
    <citation type="submission" date="2019-11" db="EMBL/GenBank/DDBJ databases">
        <authorList>
            <person name="Zheng R.K."/>
            <person name="Sun C.M."/>
        </authorList>
    </citation>
    <scope>NUCLEOTIDE SEQUENCE [LARGE SCALE GENOMIC DNA]</scope>
    <source>
        <strain evidence="6 7">WC007</strain>
    </source>
</reference>
<proteinExistence type="predicted"/>
<accession>A0A6I6JU20</accession>
<sequence>MRIFDKKDKMVTLIRTNYHLLPVINRFGIRLGFKDKTIEEICDQHKISSDFFLAIVNTFHNEDYFPEEELLSFSPHLIVRYLKRTHQYYINYILPKMESLLEQLNNDCSPNCKELKIIDAFYKRYKDELLNHINDEETRVFPYVVELINNPRSMDPNFTITEFEKEHSNVEIQLEDLKNLIIKYIEPVYDENICNEFLITLFRFEADIKDHARIEDAILVPLAIAIEDKYRG</sequence>
<keyword evidence="3" id="KW-0479">Metal-binding</keyword>
<evidence type="ECO:0000256" key="3">
    <source>
        <dbReference type="ARBA" id="ARBA00022723"/>
    </source>
</evidence>
<evidence type="ECO:0000256" key="2">
    <source>
        <dbReference type="ARBA" id="ARBA00022490"/>
    </source>
</evidence>
<dbReference type="AlphaFoldDB" id="A0A6I6JU20"/>
<evidence type="ECO:0000256" key="1">
    <source>
        <dbReference type="ARBA" id="ARBA00004496"/>
    </source>
</evidence>
<dbReference type="Gene3D" id="1.20.120.520">
    <property type="entry name" value="nmb1532 protein domain like"/>
    <property type="match status" value="1"/>
</dbReference>
<feature type="domain" description="Hemerythrin-like" evidence="5">
    <location>
        <begin position="78"/>
        <end position="223"/>
    </location>
</feature>
<dbReference type="Pfam" id="PF01814">
    <property type="entry name" value="Hemerythrin"/>
    <property type="match status" value="1"/>
</dbReference>
<keyword evidence="2" id="KW-0963">Cytoplasm</keyword>
<dbReference type="GO" id="GO:0005737">
    <property type="term" value="C:cytoplasm"/>
    <property type="evidence" value="ECO:0007669"/>
    <property type="project" value="UniProtKB-SubCell"/>
</dbReference>
<protein>
    <recommendedName>
        <fullName evidence="5">Hemerythrin-like domain-containing protein</fullName>
    </recommendedName>
</protein>
<dbReference type="InterPro" id="IPR012312">
    <property type="entry name" value="Hemerythrin-like"/>
</dbReference>
<organism evidence="6 7">
    <name type="scientific">Maribellus comscasis</name>
    <dbReference type="NCBI Taxonomy" id="2681766"/>
    <lineage>
        <taxon>Bacteria</taxon>
        <taxon>Pseudomonadati</taxon>
        <taxon>Bacteroidota</taxon>
        <taxon>Bacteroidia</taxon>
        <taxon>Marinilabiliales</taxon>
        <taxon>Prolixibacteraceae</taxon>
        <taxon>Maribellus</taxon>
    </lineage>
</organism>
<dbReference type="EMBL" id="CP046401">
    <property type="protein sequence ID" value="QGY46595.1"/>
    <property type="molecule type" value="Genomic_DNA"/>
</dbReference>
<comment type="subcellular location">
    <subcellularLocation>
        <location evidence="1">Cytoplasm</location>
    </subcellularLocation>
</comment>
<gene>
    <name evidence="6" type="ORF">GM418_23915</name>
</gene>
<evidence type="ECO:0000313" key="7">
    <source>
        <dbReference type="Proteomes" id="UP000428260"/>
    </source>
</evidence>